<gene>
    <name evidence="4" type="ORF">ACFQ0E_03845</name>
</gene>
<evidence type="ECO:0000256" key="2">
    <source>
        <dbReference type="ARBA" id="ARBA00022801"/>
    </source>
</evidence>
<dbReference type="PRINTS" id="PR00111">
    <property type="entry name" value="ABHYDROLASE"/>
</dbReference>
<dbReference type="Pfam" id="PF00561">
    <property type="entry name" value="Abhydrolase_1"/>
    <property type="match status" value="1"/>
</dbReference>
<dbReference type="EMBL" id="JBHTIF010000001">
    <property type="protein sequence ID" value="MFD0724727.1"/>
    <property type="molecule type" value="Genomic_DNA"/>
</dbReference>
<comment type="caution">
    <text evidence="4">The sequence shown here is derived from an EMBL/GenBank/DDBJ whole genome shotgun (WGS) entry which is preliminary data.</text>
</comment>
<dbReference type="GO" id="GO:0016787">
    <property type="term" value="F:hydrolase activity"/>
    <property type="evidence" value="ECO:0007669"/>
    <property type="project" value="UniProtKB-KW"/>
</dbReference>
<dbReference type="SUPFAM" id="SSF53474">
    <property type="entry name" value="alpha/beta-Hydrolases"/>
    <property type="match status" value="1"/>
</dbReference>
<dbReference type="InterPro" id="IPR050266">
    <property type="entry name" value="AB_hydrolase_sf"/>
</dbReference>
<feature type="domain" description="AB hydrolase-1" evidence="3">
    <location>
        <begin position="34"/>
        <end position="141"/>
    </location>
</feature>
<dbReference type="RefSeq" id="WP_386822375.1">
    <property type="nucleotide sequence ID" value="NZ_JBHTIF010000001.1"/>
</dbReference>
<dbReference type="PANTHER" id="PTHR43798:SF14">
    <property type="entry name" value="SERINE HYDROLASE-LIKE PROTEIN DDB_G0286239"/>
    <property type="match status" value="1"/>
</dbReference>
<evidence type="ECO:0000259" key="3">
    <source>
        <dbReference type="Pfam" id="PF00561"/>
    </source>
</evidence>
<organism evidence="4 5">
    <name type="scientific">Lysobacter brunescens</name>
    <dbReference type="NCBI Taxonomy" id="262323"/>
    <lineage>
        <taxon>Bacteria</taxon>
        <taxon>Pseudomonadati</taxon>
        <taxon>Pseudomonadota</taxon>
        <taxon>Gammaproteobacteria</taxon>
        <taxon>Lysobacterales</taxon>
        <taxon>Lysobacteraceae</taxon>
        <taxon>Lysobacter</taxon>
    </lineage>
</organism>
<dbReference type="PANTHER" id="PTHR43798">
    <property type="entry name" value="MONOACYLGLYCEROL LIPASE"/>
    <property type="match status" value="1"/>
</dbReference>
<dbReference type="InterPro" id="IPR029058">
    <property type="entry name" value="AB_hydrolase_fold"/>
</dbReference>
<protein>
    <submittedName>
        <fullName evidence="4">Alpha/beta fold hydrolase</fullName>
    </submittedName>
</protein>
<dbReference type="Gene3D" id="3.40.50.1820">
    <property type="entry name" value="alpha/beta hydrolase"/>
    <property type="match status" value="1"/>
</dbReference>
<name>A0ABW2Y853_9GAMM</name>
<dbReference type="InterPro" id="IPR000073">
    <property type="entry name" value="AB_hydrolase_1"/>
</dbReference>
<sequence>MSPTSHAAPLRELDLPTARGRFAGLRNGNAGAAPLLALHGWLDNAASFVPMAPFLAGYDLVALDLPGHGQSFHYPADAEYSLFSTLLDVLAAADALGWTRFTLLGHSMGGAIASLLAAAAPERIARLHLIEAIGPLAAPEDTTAERLRDAVAKRRALDGKRKRVFDDPELAVRARMQTNITTLDEDSARLLVGRGLNTVPGGYEWSSDTRLTLPTAVRMSETQVADCLRAIACPVRMVMADPAPPYIPPSMRDGRIACVRDIACTVLPGSHHLHMTHPREVAAALRL</sequence>
<evidence type="ECO:0000313" key="4">
    <source>
        <dbReference type="EMBL" id="MFD0724727.1"/>
    </source>
</evidence>
<keyword evidence="5" id="KW-1185">Reference proteome</keyword>
<accession>A0ABW2Y853</accession>
<proteinExistence type="inferred from homology"/>
<reference evidence="5" key="1">
    <citation type="journal article" date="2019" name="Int. J. Syst. Evol. Microbiol.">
        <title>The Global Catalogue of Microorganisms (GCM) 10K type strain sequencing project: providing services to taxonomists for standard genome sequencing and annotation.</title>
        <authorList>
            <consortium name="The Broad Institute Genomics Platform"/>
            <consortium name="The Broad Institute Genome Sequencing Center for Infectious Disease"/>
            <person name="Wu L."/>
            <person name="Ma J."/>
        </authorList>
    </citation>
    <scope>NUCLEOTIDE SEQUENCE [LARGE SCALE GENOMIC DNA]</scope>
    <source>
        <strain evidence="5">CCUG 55585</strain>
    </source>
</reference>
<keyword evidence="2 4" id="KW-0378">Hydrolase</keyword>
<evidence type="ECO:0000256" key="1">
    <source>
        <dbReference type="ARBA" id="ARBA00008645"/>
    </source>
</evidence>
<comment type="similarity">
    <text evidence="1">Belongs to the AB hydrolase superfamily.</text>
</comment>
<dbReference type="Proteomes" id="UP001597110">
    <property type="component" value="Unassembled WGS sequence"/>
</dbReference>
<evidence type="ECO:0000313" key="5">
    <source>
        <dbReference type="Proteomes" id="UP001597110"/>
    </source>
</evidence>